<dbReference type="OrthoDB" id="5394249at2759"/>
<dbReference type="Proteomes" id="UP000024837">
    <property type="component" value="Unassembled WGS sequence"/>
</dbReference>
<accession>W7I9B9</accession>
<gene>
    <name evidence="2" type="ORF">DRE_05196</name>
</gene>
<protein>
    <submittedName>
        <fullName evidence="2">Uncharacterized protein</fullName>
    </submittedName>
</protein>
<evidence type="ECO:0000313" key="3">
    <source>
        <dbReference type="Proteomes" id="UP000024837"/>
    </source>
</evidence>
<sequence length="474" mass="53977">MVPQTGVTRLLTFILLVSLACLDVVAAIRKPPVRTLEDATVHSPDDPVLKLPDWYHAADLVISPEEWADFSTNAFSANMLENPVWYLLRSGYLLRDFSRQQERLAMALLAITGDYKWGEFMMEYFKIIAPLTTEWYLKTAREVRGGEPQAACVVAGVEIENRYQENVRYHPLIDVPPGIMDCGGPLDTSALRDNPRKQGGKNPFPRDSVTVQNILRGLFSVQEVEYTAGRQRIHASQHGFLDAWRITHRVYEGMAVFAKRVSDYIDTLPKTPTIPAQLVDTRPRQTHLFKREKIGYESYYDRKFGRSFAATGEVLQSDWLVEAVEAYSVGEFDAPDAPVLYGAIVNTVFRGVLPFIMDMLADIAVKANDLARPHVKYPTSMKQPPTKEHWLLKWAIPKSEGFGEEVLRAWPEWTEGKYRVEAWPVPEDELKEAVRKMGREKVAEEKLNADSPYPWGGRLHESTMRTSTSRIYLL</sequence>
<proteinExistence type="predicted"/>
<keyword evidence="1" id="KW-0732">Signal</keyword>
<evidence type="ECO:0000256" key="1">
    <source>
        <dbReference type="SAM" id="SignalP"/>
    </source>
</evidence>
<feature type="chain" id="PRO_5004893386" evidence="1">
    <location>
        <begin position="28"/>
        <end position="474"/>
    </location>
</feature>
<dbReference type="AlphaFoldDB" id="W7I9B9"/>
<organism evidence="2 3">
    <name type="scientific">Drechslerella stenobrocha 248</name>
    <dbReference type="NCBI Taxonomy" id="1043628"/>
    <lineage>
        <taxon>Eukaryota</taxon>
        <taxon>Fungi</taxon>
        <taxon>Dikarya</taxon>
        <taxon>Ascomycota</taxon>
        <taxon>Pezizomycotina</taxon>
        <taxon>Orbiliomycetes</taxon>
        <taxon>Orbiliales</taxon>
        <taxon>Orbiliaceae</taxon>
        <taxon>Drechslerella</taxon>
    </lineage>
</organism>
<reference evidence="2 3" key="1">
    <citation type="submission" date="2013-05" db="EMBL/GenBank/DDBJ databases">
        <title>Drechslerella stenobrocha genome reveals carnivorous origination and mechanical trapping mechanism of predatory fungi.</title>
        <authorList>
            <person name="Liu X."/>
            <person name="Zhang W."/>
            <person name="Liu K."/>
        </authorList>
    </citation>
    <scope>NUCLEOTIDE SEQUENCE [LARGE SCALE GENOMIC DNA]</scope>
    <source>
        <strain evidence="2 3">248</strain>
    </source>
</reference>
<feature type="signal peptide" evidence="1">
    <location>
        <begin position="1"/>
        <end position="27"/>
    </location>
</feature>
<name>W7I9B9_9PEZI</name>
<evidence type="ECO:0000313" key="2">
    <source>
        <dbReference type="EMBL" id="EWC45635.1"/>
    </source>
</evidence>
<dbReference type="HOGENOM" id="CLU_616799_0_0_1"/>
<keyword evidence="3" id="KW-1185">Reference proteome</keyword>
<dbReference type="EMBL" id="KI966425">
    <property type="protein sequence ID" value="EWC45635.1"/>
    <property type="molecule type" value="Genomic_DNA"/>
</dbReference>